<protein>
    <submittedName>
        <fullName evidence="1">Uncharacterized protein</fullName>
    </submittedName>
</protein>
<accession>A0A812XR01</accession>
<dbReference type="AlphaFoldDB" id="A0A812XR01"/>
<dbReference type="EMBL" id="CAJNJA010037933">
    <property type="protein sequence ID" value="CAE7741857.1"/>
    <property type="molecule type" value="Genomic_DNA"/>
</dbReference>
<dbReference type="OrthoDB" id="427118at2759"/>
<comment type="caution">
    <text evidence="1">The sequence shown here is derived from an EMBL/GenBank/DDBJ whole genome shotgun (WGS) entry which is preliminary data.</text>
</comment>
<dbReference type="Proteomes" id="UP000601435">
    <property type="component" value="Unassembled WGS sequence"/>
</dbReference>
<name>A0A812XR01_9DINO</name>
<organism evidence="1 2">
    <name type="scientific">Symbiodinium necroappetens</name>
    <dbReference type="NCBI Taxonomy" id="1628268"/>
    <lineage>
        <taxon>Eukaryota</taxon>
        <taxon>Sar</taxon>
        <taxon>Alveolata</taxon>
        <taxon>Dinophyceae</taxon>
        <taxon>Suessiales</taxon>
        <taxon>Symbiodiniaceae</taxon>
        <taxon>Symbiodinium</taxon>
    </lineage>
</organism>
<reference evidence="1" key="1">
    <citation type="submission" date="2021-02" db="EMBL/GenBank/DDBJ databases">
        <authorList>
            <person name="Dougan E. K."/>
            <person name="Rhodes N."/>
            <person name="Thang M."/>
            <person name="Chan C."/>
        </authorList>
    </citation>
    <scope>NUCLEOTIDE SEQUENCE</scope>
</reference>
<gene>
    <name evidence="1" type="ORF">SNEC2469_LOCUS21460</name>
</gene>
<keyword evidence="2" id="KW-1185">Reference proteome</keyword>
<evidence type="ECO:0000313" key="2">
    <source>
        <dbReference type="Proteomes" id="UP000601435"/>
    </source>
</evidence>
<proteinExistence type="predicted"/>
<evidence type="ECO:0000313" key="1">
    <source>
        <dbReference type="EMBL" id="CAE7741857.1"/>
    </source>
</evidence>
<sequence length="413" mass="44890">MQRLQLDELPGVEGFDTYKNYPAFLLDMQAFSLETGIDAKDEAIDFQDEAVLSAAAAESEAKAASNLVTLHADSLAVTFEGSMLLLLPLRGNGKGVQTFLLPACIVSMGHARSSDTSILQEDEVILVSLIGGWLHAIQVSRDGHCRTWCRTQLGDTNRPFLSAAFMEDSSIMALVYRTARGDATNTLGYVELLALQLNEHAPEEAKPLWVAHGPHPPHAAHWESAYTGFLVASGGFELSAGDGPTLQTEDAVCTVFRMEPAAQAEMRSWLLPRGDVLSCAEHVSGLEVALAHNSQGALLFRMAAWSWFAAFPEFLLNALRRRNMQDISSSIATTHGTHAMYVSLLEVAALLACAPAFYRSCMCCRTYVLPPCRKQVFKTCLPPPHIGSNLTCTKAVQKHRAFFVNCVSSTVGA</sequence>